<accession>A0ABV8Y3G6</accession>
<protein>
    <submittedName>
        <fullName evidence="2">VOC family protein</fullName>
    </submittedName>
</protein>
<name>A0ABV8Y3G6_9MICC</name>
<dbReference type="InterPro" id="IPR029068">
    <property type="entry name" value="Glyas_Bleomycin-R_OHBP_Dase"/>
</dbReference>
<dbReference type="PANTHER" id="PTHR43279:SF1">
    <property type="entry name" value="CATECHOL-2,3-DIOXYGENASE"/>
    <property type="match status" value="1"/>
</dbReference>
<dbReference type="Gene3D" id="3.10.180.10">
    <property type="entry name" value="2,3-Dihydroxybiphenyl 1,2-Dioxygenase, domain 1"/>
    <property type="match status" value="2"/>
</dbReference>
<dbReference type="PROSITE" id="PS51819">
    <property type="entry name" value="VOC"/>
    <property type="match status" value="1"/>
</dbReference>
<dbReference type="Proteomes" id="UP001595965">
    <property type="component" value="Unassembled WGS sequence"/>
</dbReference>
<comment type="caution">
    <text evidence="2">The sequence shown here is derived from an EMBL/GenBank/DDBJ whole genome shotgun (WGS) entry which is preliminary data.</text>
</comment>
<gene>
    <name evidence="2" type="ORF">ACFO0K_11990</name>
</gene>
<evidence type="ECO:0000313" key="2">
    <source>
        <dbReference type="EMBL" id="MFC4430393.1"/>
    </source>
</evidence>
<dbReference type="PANTHER" id="PTHR43279">
    <property type="entry name" value="CATECHOL-2,3-DIOXYGENASE"/>
    <property type="match status" value="1"/>
</dbReference>
<evidence type="ECO:0000313" key="3">
    <source>
        <dbReference type="Proteomes" id="UP001595965"/>
    </source>
</evidence>
<organism evidence="2 3">
    <name type="scientific">Citricoccus alkalitolerans</name>
    <dbReference type="NCBI Taxonomy" id="246603"/>
    <lineage>
        <taxon>Bacteria</taxon>
        <taxon>Bacillati</taxon>
        <taxon>Actinomycetota</taxon>
        <taxon>Actinomycetes</taxon>
        <taxon>Micrococcales</taxon>
        <taxon>Micrococcaceae</taxon>
        <taxon>Citricoccus</taxon>
    </lineage>
</organism>
<evidence type="ECO:0000259" key="1">
    <source>
        <dbReference type="PROSITE" id="PS51819"/>
    </source>
</evidence>
<dbReference type="EMBL" id="JBHSEN010000002">
    <property type="protein sequence ID" value="MFC4430393.1"/>
    <property type="molecule type" value="Genomic_DNA"/>
</dbReference>
<dbReference type="RefSeq" id="WP_378108478.1">
    <property type="nucleotide sequence ID" value="NZ_BAAALH010000001.1"/>
</dbReference>
<feature type="domain" description="VOC" evidence="1">
    <location>
        <begin position="20"/>
        <end position="137"/>
    </location>
</feature>
<sequence>MQHQPISGRPVADLLPAGLSMGMVTLKSDDVARLRTYYEQALGLVALAEDGPNVILGRNGVPLVGVEEARGLKLPGEGQAGLYHVAILFEEAADLAAAVYSAVRLDPTRFVGSSDHLVSEAFYFQDPDNNGIELYVDRPRGQWQWGPDRQVAMTTNYLPWDRYLDTHLTEEAVNRLTTAPASVGHVHLQVGNVQEAEDFYIRELGFEKTTALGTMALFVSAGGYHHHMAMNTWNSTGVGPRRNTLGLGSVEITLPQGDGLGSAEDRLRRAGRAVQLTERGLEVRDPWDTLLVLSEAEVPAGVGPGAEAAPESK</sequence>
<reference evidence="3" key="1">
    <citation type="journal article" date="2019" name="Int. J. Syst. Evol. Microbiol.">
        <title>The Global Catalogue of Microorganisms (GCM) 10K type strain sequencing project: providing services to taxonomists for standard genome sequencing and annotation.</title>
        <authorList>
            <consortium name="The Broad Institute Genomics Platform"/>
            <consortium name="The Broad Institute Genome Sequencing Center for Infectious Disease"/>
            <person name="Wu L."/>
            <person name="Ma J."/>
        </authorList>
    </citation>
    <scope>NUCLEOTIDE SEQUENCE [LARGE SCALE GENOMIC DNA]</scope>
    <source>
        <strain evidence="3">CGMCC 1.12125</strain>
    </source>
</reference>
<dbReference type="SUPFAM" id="SSF54593">
    <property type="entry name" value="Glyoxalase/Bleomycin resistance protein/Dihydroxybiphenyl dioxygenase"/>
    <property type="match status" value="2"/>
</dbReference>
<keyword evidence="3" id="KW-1185">Reference proteome</keyword>
<dbReference type="InterPro" id="IPR037523">
    <property type="entry name" value="VOC_core"/>
</dbReference>
<proteinExistence type="predicted"/>